<dbReference type="RefSeq" id="WP_160984981.1">
    <property type="nucleotide sequence ID" value="NZ_WVTD01000003.1"/>
</dbReference>
<protein>
    <submittedName>
        <fullName evidence="2">Uncharacterized protein</fullName>
    </submittedName>
</protein>
<evidence type="ECO:0000313" key="3">
    <source>
        <dbReference type="Proteomes" id="UP000465810"/>
    </source>
</evidence>
<evidence type="ECO:0000256" key="1">
    <source>
        <dbReference type="SAM" id="MobiDB-lite"/>
    </source>
</evidence>
<keyword evidence="3" id="KW-1185">Reference proteome</keyword>
<dbReference type="Proteomes" id="UP000465810">
    <property type="component" value="Unassembled WGS sequence"/>
</dbReference>
<name>A0A7X4GEN4_9SPHN</name>
<proteinExistence type="predicted"/>
<gene>
    <name evidence="2" type="ORF">GR702_05580</name>
</gene>
<reference evidence="2 3" key="1">
    <citation type="submission" date="2019-12" db="EMBL/GenBank/DDBJ databases">
        <authorList>
            <person name="Feng G."/>
            <person name="Zhu H."/>
        </authorList>
    </citation>
    <scope>NUCLEOTIDE SEQUENCE [LARGE SCALE GENOMIC DNA]</scope>
    <source>
        <strain evidence="2 3">FGD1</strain>
    </source>
</reference>
<feature type="region of interest" description="Disordered" evidence="1">
    <location>
        <begin position="1"/>
        <end position="73"/>
    </location>
</feature>
<accession>A0A7X4GEN4</accession>
<dbReference type="EMBL" id="WVTD01000003">
    <property type="protein sequence ID" value="MYL97242.1"/>
    <property type="molecule type" value="Genomic_DNA"/>
</dbReference>
<organism evidence="2 3">
    <name type="scientific">Novosphingobium silvae</name>
    <dbReference type="NCBI Taxonomy" id="2692619"/>
    <lineage>
        <taxon>Bacteria</taxon>
        <taxon>Pseudomonadati</taxon>
        <taxon>Pseudomonadota</taxon>
        <taxon>Alphaproteobacteria</taxon>
        <taxon>Sphingomonadales</taxon>
        <taxon>Sphingomonadaceae</taxon>
        <taxon>Novosphingobium</taxon>
    </lineage>
</organism>
<comment type="caution">
    <text evidence="2">The sequence shown here is derived from an EMBL/GenBank/DDBJ whole genome shotgun (WGS) entry which is preliminary data.</text>
</comment>
<dbReference type="AlphaFoldDB" id="A0A7X4GEN4"/>
<evidence type="ECO:0000313" key="2">
    <source>
        <dbReference type="EMBL" id="MYL97242.1"/>
    </source>
</evidence>
<sequence length="73" mass="7695">MADKQDENPQAAKPDVESTVEESIGGVQGEQPDPAQTSGAPEETGASPEETPPDSGEIEWARQVVKRPPAPEN</sequence>